<dbReference type="SUPFAM" id="SSF52266">
    <property type="entry name" value="SGNH hydrolase"/>
    <property type="match status" value="1"/>
</dbReference>
<evidence type="ECO:0000256" key="5">
    <source>
        <dbReference type="ARBA" id="ARBA00022692"/>
    </source>
</evidence>
<keyword evidence="5 10" id="KW-0812">Transmembrane</keyword>
<evidence type="ECO:0000256" key="8">
    <source>
        <dbReference type="ARBA" id="ARBA00023315"/>
    </source>
</evidence>
<evidence type="ECO:0000313" key="12">
    <source>
        <dbReference type="EMBL" id="ODG93096.1"/>
    </source>
</evidence>
<feature type="compositionally biased region" description="Basic and acidic residues" evidence="9">
    <location>
        <begin position="455"/>
        <end position="482"/>
    </location>
</feature>
<protein>
    <recommendedName>
        <fullName evidence="11">Acyltransferase 3 domain-containing protein</fullName>
    </recommendedName>
</protein>
<dbReference type="PANTHER" id="PTHR23028:SF53">
    <property type="entry name" value="ACYL_TRANSF_3 DOMAIN-CONTAINING PROTEIN"/>
    <property type="match status" value="1"/>
</dbReference>
<feature type="transmembrane region" description="Helical" evidence="10">
    <location>
        <begin position="329"/>
        <end position="351"/>
    </location>
</feature>
<keyword evidence="8" id="KW-0012">Acyltransferase</keyword>
<comment type="similarity">
    <text evidence="2">Belongs to the acyltransferase 3 family.</text>
</comment>
<comment type="caution">
    <text evidence="12">The sequence shown here is derived from an EMBL/GenBank/DDBJ whole genome shotgun (WGS) entry which is preliminary data.</text>
</comment>
<feature type="transmembrane region" description="Helical" evidence="10">
    <location>
        <begin position="38"/>
        <end position="59"/>
    </location>
</feature>
<keyword evidence="7 10" id="KW-0472">Membrane</keyword>
<evidence type="ECO:0000256" key="3">
    <source>
        <dbReference type="ARBA" id="ARBA00022475"/>
    </source>
</evidence>
<organism evidence="12 13">
    <name type="scientific">Gottfriedia luciferensis</name>
    <dbReference type="NCBI Taxonomy" id="178774"/>
    <lineage>
        <taxon>Bacteria</taxon>
        <taxon>Bacillati</taxon>
        <taxon>Bacillota</taxon>
        <taxon>Bacilli</taxon>
        <taxon>Bacillales</taxon>
        <taxon>Bacillaceae</taxon>
        <taxon>Gottfriedia</taxon>
    </lineage>
</organism>
<evidence type="ECO:0000259" key="11">
    <source>
        <dbReference type="Pfam" id="PF01757"/>
    </source>
</evidence>
<feature type="compositionally biased region" description="Low complexity" evidence="9">
    <location>
        <begin position="413"/>
        <end position="427"/>
    </location>
</feature>
<keyword evidence="3" id="KW-1003">Cell membrane</keyword>
<dbReference type="PANTHER" id="PTHR23028">
    <property type="entry name" value="ACETYLTRANSFERASE"/>
    <property type="match status" value="1"/>
</dbReference>
<evidence type="ECO:0000256" key="10">
    <source>
        <dbReference type="SAM" id="Phobius"/>
    </source>
</evidence>
<feature type="transmembrane region" description="Helical" evidence="10">
    <location>
        <begin position="206"/>
        <end position="224"/>
    </location>
</feature>
<feature type="transmembrane region" description="Helical" evidence="10">
    <location>
        <begin position="173"/>
        <end position="194"/>
    </location>
</feature>
<name>A0ABX2ZTL3_9BACI</name>
<feature type="transmembrane region" description="Helical" evidence="10">
    <location>
        <begin position="306"/>
        <end position="323"/>
    </location>
</feature>
<gene>
    <name evidence="12" type="ORF">BED47_16425</name>
</gene>
<reference evidence="12 13" key="1">
    <citation type="submission" date="2016-07" db="EMBL/GenBank/DDBJ databases">
        <authorList>
            <person name="Townsley L."/>
            <person name="Shank E.A."/>
        </authorList>
    </citation>
    <scope>NUCLEOTIDE SEQUENCE [LARGE SCALE GENOMIC DNA]</scope>
    <source>
        <strain evidence="12 13">CH01</strain>
    </source>
</reference>
<dbReference type="EMBL" id="MDKC01000003">
    <property type="protein sequence ID" value="ODG93096.1"/>
    <property type="molecule type" value="Genomic_DNA"/>
</dbReference>
<dbReference type="Proteomes" id="UP000094580">
    <property type="component" value="Unassembled WGS sequence"/>
</dbReference>
<feature type="domain" description="Acyltransferase 3" evidence="11">
    <location>
        <begin position="12"/>
        <end position="343"/>
    </location>
</feature>
<proteinExistence type="inferred from homology"/>
<feature type="transmembrane region" description="Helical" evidence="10">
    <location>
        <begin position="236"/>
        <end position="254"/>
    </location>
</feature>
<evidence type="ECO:0000256" key="4">
    <source>
        <dbReference type="ARBA" id="ARBA00022679"/>
    </source>
</evidence>
<dbReference type="Pfam" id="PF01757">
    <property type="entry name" value="Acyl_transf_3"/>
    <property type="match status" value="1"/>
</dbReference>
<feature type="compositionally biased region" description="Low complexity" evidence="9">
    <location>
        <begin position="483"/>
        <end position="496"/>
    </location>
</feature>
<dbReference type="RefSeq" id="WP_069032725.1">
    <property type="nucleotide sequence ID" value="NZ_MDKC01000003.1"/>
</dbReference>
<evidence type="ECO:0000256" key="1">
    <source>
        <dbReference type="ARBA" id="ARBA00004651"/>
    </source>
</evidence>
<dbReference type="InterPro" id="IPR050879">
    <property type="entry name" value="Acyltransferase_3"/>
</dbReference>
<keyword evidence="4" id="KW-0808">Transferase</keyword>
<feature type="transmembrane region" description="Helical" evidence="10">
    <location>
        <begin position="266"/>
        <end position="285"/>
    </location>
</feature>
<feature type="transmembrane region" description="Helical" evidence="10">
    <location>
        <begin position="12"/>
        <end position="32"/>
    </location>
</feature>
<feature type="transmembrane region" description="Helical" evidence="10">
    <location>
        <begin position="80"/>
        <end position="98"/>
    </location>
</feature>
<sequence length="681" mass="76259">MSNTNKPFRYMAGLDGLRALAVLSVIAYHLNFPWASGGFLGVTVFFVLSGYLITDLLIAEWSTNQRIDLKSFWYRRAKRLLPGMFTLLLIVIAFVSLFKSSMIGNLKQDSVAAIFYYSNWWYIFHHLSYFESYANPSILNHFWSLAVEEQFYIIWPILTLLGLKYIKNKDRLFLYTIVGAIISALLMAILFHPGSDPSRVYYGTDTRAFSLLIGASLALVWPSRKLTNNVTTSGKILIDLVGITGLLIFLLMVGKTNQYDSFLYRGGMFLLSISAAMLIAALAHPTSKIGRFLAMRPLKWIGLRSYGIYLWQYPVIILLSPKVNTGDISLFRAICQITLIFVLAALSYHYIEDPIRKGKLGILWKNFLAGNINLKEFFYKHIVIISTFILLSGIASFGLSVLPDAKDVKASSEIESVQSVSKQSSETVKNDTKKPPSTTIVDHDKQVTKPIQQNDDEKTVNNEVKTEENKDVKTENKDEKPVTDNTNKQNNNGQTTEDSKLGVNNNQTPNTNNNKPAETNKPVVSNNSVFIIGDSIVINSIPELKKTYPSLSVNAKIGRQFTEASAIIQQAKSTNSLGSTVVIELGTNGPFTVKQMSSLIELIGKDRKILFVNTRVPRPWESFVNKTLREGSSKYPNTRVVDWYSASANHNSYFSPDGVHLKPDGAKVFASLLINAIESWK</sequence>
<accession>A0ABX2ZTL3</accession>
<feature type="region of interest" description="Disordered" evidence="9">
    <location>
        <begin position="413"/>
        <end position="521"/>
    </location>
</feature>
<evidence type="ECO:0000313" key="13">
    <source>
        <dbReference type="Proteomes" id="UP000094580"/>
    </source>
</evidence>
<dbReference type="InterPro" id="IPR036514">
    <property type="entry name" value="SGNH_hydro_sf"/>
</dbReference>
<dbReference type="Gene3D" id="3.40.50.1110">
    <property type="entry name" value="SGNH hydrolase"/>
    <property type="match status" value="1"/>
</dbReference>
<evidence type="ECO:0000256" key="6">
    <source>
        <dbReference type="ARBA" id="ARBA00022989"/>
    </source>
</evidence>
<feature type="transmembrane region" description="Helical" evidence="10">
    <location>
        <begin position="382"/>
        <end position="402"/>
    </location>
</feature>
<keyword evidence="13" id="KW-1185">Reference proteome</keyword>
<evidence type="ECO:0000256" key="9">
    <source>
        <dbReference type="SAM" id="MobiDB-lite"/>
    </source>
</evidence>
<dbReference type="CDD" id="cd01840">
    <property type="entry name" value="SGNH_hydrolase_yrhL_like"/>
    <property type="match status" value="1"/>
</dbReference>
<keyword evidence="6 10" id="KW-1133">Transmembrane helix</keyword>
<evidence type="ECO:0000256" key="2">
    <source>
        <dbReference type="ARBA" id="ARBA00007400"/>
    </source>
</evidence>
<feature type="compositionally biased region" description="Low complexity" evidence="9">
    <location>
        <begin position="504"/>
        <end position="514"/>
    </location>
</feature>
<evidence type="ECO:0000256" key="7">
    <source>
        <dbReference type="ARBA" id="ARBA00023136"/>
    </source>
</evidence>
<dbReference type="InterPro" id="IPR002656">
    <property type="entry name" value="Acyl_transf_3_dom"/>
</dbReference>
<comment type="subcellular location">
    <subcellularLocation>
        <location evidence="1">Cell membrane</location>
        <topology evidence="1">Multi-pass membrane protein</topology>
    </subcellularLocation>
</comment>